<proteinExistence type="predicted"/>
<dbReference type="Pfam" id="PF11716">
    <property type="entry name" value="MDMPI_N"/>
    <property type="match status" value="1"/>
</dbReference>
<feature type="domain" description="Mycothiol-dependent maleylpyruvate isomerase metal-binding" evidence="1">
    <location>
        <begin position="16"/>
        <end position="156"/>
    </location>
</feature>
<reference evidence="2" key="1">
    <citation type="submission" date="2021-03" db="EMBL/GenBank/DDBJ databases">
        <authorList>
            <person name="Kanchanasin P."/>
            <person name="Saeng-In P."/>
            <person name="Phongsopitanun W."/>
            <person name="Yuki M."/>
            <person name="Kudo T."/>
            <person name="Ohkuma M."/>
            <person name="Tanasupawat S."/>
        </authorList>
    </citation>
    <scope>NUCLEOTIDE SEQUENCE</scope>
    <source>
        <strain evidence="2">GKU 128</strain>
    </source>
</reference>
<dbReference type="InterPro" id="IPR024344">
    <property type="entry name" value="MDMPI_metal-binding"/>
</dbReference>
<sequence>MNDKKSYFMVADSAVELLADPAVAAAWHEPSALEGFTVGGLAEHLASQIFNVRRVLDAPLPPEPPIGLLDHYERVAWTTSGLDHEANVIIRKTGEDAAAEGPAAMVNRARAALGDLRETMPEDRPVFLPWVRWSLSLNDLLITRLMELAVHSDDLAVSVGLPTPVLPDEATDVVAVLLTRLAVRKHGLTPVLRALSRAERAPETIAAF</sequence>
<dbReference type="AlphaFoldDB" id="A0A939P6F9"/>
<evidence type="ECO:0000313" key="3">
    <source>
        <dbReference type="Proteomes" id="UP000669179"/>
    </source>
</evidence>
<protein>
    <submittedName>
        <fullName evidence="2">Maleylpyruvate isomerase N-terminal domain-containing protein</fullName>
    </submittedName>
</protein>
<evidence type="ECO:0000259" key="1">
    <source>
        <dbReference type="Pfam" id="PF11716"/>
    </source>
</evidence>
<keyword evidence="2" id="KW-0413">Isomerase</keyword>
<organism evidence="2 3">
    <name type="scientific">Actinomadura barringtoniae</name>
    <dbReference type="NCBI Taxonomy" id="1427535"/>
    <lineage>
        <taxon>Bacteria</taxon>
        <taxon>Bacillati</taxon>
        <taxon>Actinomycetota</taxon>
        <taxon>Actinomycetes</taxon>
        <taxon>Streptosporangiales</taxon>
        <taxon>Thermomonosporaceae</taxon>
        <taxon>Actinomadura</taxon>
    </lineage>
</organism>
<dbReference type="EMBL" id="JAGEOJ010000001">
    <property type="protein sequence ID" value="MBO2446218.1"/>
    <property type="molecule type" value="Genomic_DNA"/>
</dbReference>
<dbReference type="GO" id="GO:0016853">
    <property type="term" value="F:isomerase activity"/>
    <property type="evidence" value="ECO:0007669"/>
    <property type="project" value="UniProtKB-KW"/>
</dbReference>
<dbReference type="Proteomes" id="UP000669179">
    <property type="component" value="Unassembled WGS sequence"/>
</dbReference>
<comment type="caution">
    <text evidence="2">The sequence shown here is derived from an EMBL/GenBank/DDBJ whole genome shotgun (WGS) entry which is preliminary data.</text>
</comment>
<dbReference type="InterPro" id="IPR034660">
    <property type="entry name" value="DinB/YfiT-like"/>
</dbReference>
<dbReference type="RefSeq" id="WP_208253773.1">
    <property type="nucleotide sequence ID" value="NZ_JAGEOJ010000001.1"/>
</dbReference>
<gene>
    <name evidence="2" type="ORF">J4573_03895</name>
</gene>
<keyword evidence="3" id="KW-1185">Reference proteome</keyword>
<name>A0A939P6F9_9ACTN</name>
<dbReference type="Gene3D" id="1.20.120.450">
    <property type="entry name" value="dinb family like domain"/>
    <property type="match status" value="1"/>
</dbReference>
<dbReference type="GO" id="GO:0046872">
    <property type="term" value="F:metal ion binding"/>
    <property type="evidence" value="ECO:0007669"/>
    <property type="project" value="InterPro"/>
</dbReference>
<dbReference type="SUPFAM" id="SSF109854">
    <property type="entry name" value="DinB/YfiT-like putative metalloenzymes"/>
    <property type="match status" value="1"/>
</dbReference>
<accession>A0A939P6F9</accession>
<evidence type="ECO:0000313" key="2">
    <source>
        <dbReference type="EMBL" id="MBO2446218.1"/>
    </source>
</evidence>